<evidence type="ECO:0000313" key="2">
    <source>
        <dbReference type="EMBL" id="TGZ84831.1"/>
    </source>
</evidence>
<feature type="region of interest" description="Disordered" evidence="1">
    <location>
        <begin position="37"/>
        <end position="89"/>
    </location>
</feature>
<evidence type="ECO:0000256" key="1">
    <source>
        <dbReference type="SAM" id="MobiDB-lite"/>
    </source>
</evidence>
<sequence length="203" mass="22799">MQEKGRVQPTKRVSTPPWPCTPVPLLFFRSFPDTYGDTQTRRIAGTHPHGTPTTRRRTTTTGWSKKRKKKKGEKKKENTQLPQRHSTPATRTVSLCSHLLSFRSSRHSSLTISDITSPEPKALVSGPFSSEQFSFVPLIRVVLFVTLVRTGLLVDNDASHHFHRAPPPHPPSSSPCLPLAFCVPARAYSACTAYFSFRPRLRI</sequence>
<dbReference type="AlphaFoldDB" id="A0A4S2N6D3"/>
<gene>
    <name evidence="2" type="ORF">EX30DRAFT_337298</name>
</gene>
<name>A0A4S2N6D3_9PEZI</name>
<dbReference type="Proteomes" id="UP000298138">
    <property type="component" value="Unassembled WGS sequence"/>
</dbReference>
<dbReference type="InParanoid" id="A0A4S2N6D3"/>
<accession>A0A4S2N6D3</accession>
<reference evidence="2 3" key="1">
    <citation type="submission" date="2019-04" db="EMBL/GenBank/DDBJ databases">
        <title>Comparative genomics and transcriptomics to analyze fruiting body development in filamentous ascomycetes.</title>
        <authorList>
            <consortium name="DOE Joint Genome Institute"/>
            <person name="Lutkenhaus R."/>
            <person name="Traeger S."/>
            <person name="Breuer J."/>
            <person name="Kuo A."/>
            <person name="Lipzen A."/>
            <person name="Pangilinan J."/>
            <person name="Dilworth D."/>
            <person name="Sandor L."/>
            <person name="Poggeler S."/>
            <person name="Barry K."/>
            <person name="Grigoriev I.V."/>
            <person name="Nowrousian M."/>
        </authorList>
    </citation>
    <scope>NUCLEOTIDE SEQUENCE [LARGE SCALE GENOMIC DNA]</scope>
    <source>
        <strain evidence="2 3">CBS 389.68</strain>
    </source>
</reference>
<dbReference type="EMBL" id="ML220112">
    <property type="protein sequence ID" value="TGZ84831.1"/>
    <property type="molecule type" value="Genomic_DNA"/>
</dbReference>
<evidence type="ECO:0000313" key="3">
    <source>
        <dbReference type="Proteomes" id="UP000298138"/>
    </source>
</evidence>
<feature type="compositionally biased region" description="Polar residues" evidence="1">
    <location>
        <begin position="80"/>
        <end position="89"/>
    </location>
</feature>
<feature type="compositionally biased region" description="Basic residues" evidence="1">
    <location>
        <begin position="54"/>
        <end position="73"/>
    </location>
</feature>
<keyword evidence="3" id="KW-1185">Reference proteome</keyword>
<organism evidence="2 3">
    <name type="scientific">Ascodesmis nigricans</name>
    <dbReference type="NCBI Taxonomy" id="341454"/>
    <lineage>
        <taxon>Eukaryota</taxon>
        <taxon>Fungi</taxon>
        <taxon>Dikarya</taxon>
        <taxon>Ascomycota</taxon>
        <taxon>Pezizomycotina</taxon>
        <taxon>Pezizomycetes</taxon>
        <taxon>Pezizales</taxon>
        <taxon>Ascodesmidaceae</taxon>
        <taxon>Ascodesmis</taxon>
    </lineage>
</organism>
<proteinExistence type="predicted"/>
<protein>
    <submittedName>
        <fullName evidence="2">Uncharacterized protein</fullName>
    </submittedName>
</protein>